<keyword evidence="3" id="KW-0949">S-adenosyl-L-methionine</keyword>
<keyword evidence="1" id="KW-0489">Methyltransferase</keyword>
<dbReference type="InterPro" id="IPR029063">
    <property type="entry name" value="SAM-dependent_MTases_sf"/>
</dbReference>
<proteinExistence type="predicted"/>
<evidence type="ECO:0000259" key="4">
    <source>
        <dbReference type="Pfam" id="PF01555"/>
    </source>
</evidence>
<evidence type="ECO:0000313" key="5">
    <source>
        <dbReference type="EMBL" id="SVC33179.1"/>
    </source>
</evidence>
<protein>
    <recommendedName>
        <fullName evidence="4">DNA methylase N-4/N-6 domain-containing protein</fullName>
    </recommendedName>
</protein>
<dbReference type="InterPro" id="IPR002295">
    <property type="entry name" value="N4/N6-MTase_EcoPI_Mod-like"/>
</dbReference>
<dbReference type="PRINTS" id="PR00506">
    <property type="entry name" value="D21N6MTFRASE"/>
</dbReference>
<dbReference type="AlphaFoldDB" id="A0A382L967"/>
<evidence type="ECO:0000256" key="3">
    <source>
        <dbReference type="ARBA" id="ARBA00022691"/>
    </source>
</evidence>
<feature type="non-terminal residue" evidence="5">
    <location>
        <position position="1"/>
    </location>
</feature>
<dbReference type="GO" id="GO:0008170">
    <property type="term" value="F:N-methyltransferase activity"/>
    <property type="evidence" value="ECO:0007669"/>
    <property type="project" value="InterPro"/>
</dbReference>
<organism evidence="5">
    <name type="scientific">marine metagenome</name>
    <dbReference type="NCBI Taxonomy" id="408172"/>
    <lineage>
        <taxon>unclassified sequences</taxon>
        <taxon>metagenomes</taxon>
        <taxon>ecological metagenomes</taxon>
    </lineage>
</organism>
<dbReference type="EMBL" id="UINC01085533">
    <property type="protein sequence ID" value="SVC33179.1"/>
    <property type="molecule type" value="Genomic_DNA"/>
</dbReference>
<accession>A0A382L967</accession>
<dbReference type="GO" id="GO:0032259">
    <property type="term" value="P:methylation"/>
    <property type="evidence" value="ECO:0007669"/>
    <property type="project" value="UniProtKB-KW"/>
</dbReference>
<dbReference type="Pfam" id="PF01555">
    <property type="entry name" value="N6_N4_Mtase"/>
    <property type="match status" value="1"/>
</dbReference>
<dbReference type="SUPFAM" id="SSF53335">
    <property type="entry name" value="S-adenosyl-L-methionine-dependent methyltransferases"/>
    <property type="match status" value="1"/>
</dbReference>
<dbReference type="GO" id="GO:0003677">
    <property type="term" value="F:DNA binding"/>
    <property type="evidence" value="ECO:0007669"/>
    <property type="project" value="InterPro"/>
</dbReference>
<dbReference type="InterPro" id="IPR002941">
    <property type="entry name" value="DNA_methylase_N4/N6"/>
</dbReference>
<sequence length="48" mass="5284">VIKNQNELPSKLVEKIIQYSSNTGDKVMDMFLGGCTTARVALQLGRES</sequence>
<keyword evidence="2" id="KW-0808">Transferase</keyword>
<evidence type="ECO:0000256" key="2">
    <source>
        <dbReference type="ARBA" id="ARBA00022679"/>
    </source>
</evidence>
<gene>
    <name evidence="5" type="ORF">METZ01_LOCUS286033</name>
</gene>
<dbReference type="Gene3D" id="3.40.50.150">
    <property type="entry name" value="Vaccinia Virus protein VP39"/>
    <property type="match status" value="1"/>
</dbReference>
<reference evidence="5" key="1">
    <citation type="submission" date="2018-05" db="EMBL/GenBank/DDBJ databases">
        <authorList>
            <person name="Lanie J.A."/>
            <person name="Ng W.-L."/>
            <person name="Kazmierczak K.M."/>
            <person name="Andrzejewski T.M."/>
            <person name="Davidsen T.M."/>
            <person name="Wayne K.J."/>
            <person name="Tettelin H."/>
            <person name="Glass J.I."/>
            <person name="Rusch D."/>
            <person name="Podicherti R."/>
            <person name="Tsui H.-C.T."/>
            <person name="Winkler M.E."/>
        </authorList>
    </citation>
    <scope>NUCLEOTIDE SEQUENCE</scope>
</reference>
<feature type="domain" description="DNA methylase N-4/N-6" evidence="4">
    <location>
        <begin position="5"/>
        <end position="47"/>
    </location>
</feature>
<evidence type="ECO:0000256" key="1">
    <source>
        <dbReference type="ARBA" id="ARBA00022603"/>
    </source>
</evidence>
<name>A0A382L967_9ZZZZ</name>